<dbReference type="InterPro" id="IPR016266">
    <property type="entry name" value="POLE2"/>
</dbReference>
<accession>A0A4Z1SNQ7</accession>
<feature type="domain" description="DNA polymerase alpha/delta/epsilon subunit B" evidence="7">
    <location>
        <begin position="281"/>
        <end position="481"/>
    </location>
</feature>
<keyword evidence="4" id="KW-0238">DNA-binding</keyword>
<organism evidence="8 9">
    <name type="scientific">Giardia muris</name>
    <dbReference type="NCBI Taxonomy" id="5742"/>
    <lineage>
        <taxon>Eukaryota</taxon>
        <taxon>Metamonada</taxon>
        <taxon>Diplomonadida</taxon>
        <taxon>Hexamitidae</taxon>
        <taxon>Giardiinae</taxon>
        <taxon>Giardia</taxon>
    </lineage>
</organism>
<dbReference type="OrthoDB" id="10254730at2759"/>
<sequence length="523" mass="58268">MDRRAAHALIQGRLALYRRQLDVDAALYLTQELEGLVEEEGARLLDRLLKRTTERRIGLDLLRAVLQSMNRRTVSIFETTAYQSLDGDAPHLIYEGGLGWGVGELARDEEAIPILFRLRIAVARKCIRAIHDSYAGFSSFTQQLPRGCTPFRVVETLVLVPESETVLLTGVLNMCGDIIKLEDEFGTILLELRKLCLRPLGSETEEEDGEITYHSTPLFTDLVVCIIGERTERVFACKYIFEPPFLNRDWFNLALGMKYVSWTSEEVHVAPRAGAQDFLVILSHVSLGDGITLPRLLEVIACYEAESEPLMIPSHFIIAGDFGLGTPDALLEHLSYFCDKLQSCPRVLARAHFIFVPGDQDVSEDGIVYPKRLGFESIRDILRARYPMVTLIFPTSPFRLTYGLWTLVISTLPLQTRYLSLKPRGDAGLTLLPSTIANLIVQQRYLYPLPGDTTACDWGLMPGALLVPMPHFIITCDGLQPSMTTVYDVTVVCPGSFEAGGTYCTVHAGSQSPAVNLLRVNAT</sequence>
<proteinExistence type="inferred from homology"/>
<evidence type="ECO:0000313" key="9">
    <source>
        <dbReference type="Proteomes" id="UP000315496"/>
    </source>
</evidence>
<evidence type="ECO:0000256" key="4">
    <source>
        <dbReference type="ARBA" id="ARBA00023125"/>
    </source>
</evidence>
<gene>
    <name evidence="8" type="ORF">GMRT_10484</name>
</gene>
<dbReference type="GO" id="GO:0003677">
    <property type="term" value="F:DNA binding"/>
    <property type="evidence" value="ECO:0007669"/>
    <property type="project" value="UniProtKB-KW"/>
</dbReference>
<reference evidence="8 9" key="1">
    <citation type="submission" date="2019-05" db="EMBL/GenBank/DDBJ databases">
        <title>The compact genome of Giardia muris reveals important steps in the evolution of intestinal protozoan parasites.</title>
        <authorList>
            <person name="Xu F."/>
            <person name="Jimenez-Gonzalez A."/>
            <person name="Einarsson E."/>
            <person name="Astvaldsson A."/>
            <person name="Peirasmaki D."/>
            <person name="Eckmann L."/>
            <person name="Andersson J.O."/>
            <person name="Svard S.G."/>
            <person name="Jerlstrom-Hultqvist J."/>
        </authorList>
    </citation>
    <scope>NUCLEOTIDE SEQUENCE [LARGE SCALE GENOMIC DNA]</scope>
    <source>
        <strain evidence="8 9">Roberts-Thomson</strain>
    </source>
</reference>
<comment type="subcellular location">
    <subcellularLocation>
        <location evidence="1">Nucleus</location>
    </subcellularLocation>
</comment>
<dbReference type="PANTHER" id="PTHR12708">
    <property type="entry name" value="DNA POLYMERASE EPSILON SUBUNIT B"/>
    <property type="match status" value="1"/>
</dbReference>
<evidence type="ECO:0000313" key="8">
    <source>
        <dbReference type="EMBL" id="TNJ26525.1"/>
    </source>
</evidence>
<name>A0A4Z1SNQ7_GIAMU</name>
<dbReference type="PANTHER" id="PTHR12708:SF0">
    <property type="entry name" value="DNA POLYMERASE EPSILON SUBUNIT 2"/>
    <property type="match status" value="1"/>
</dbReference>
<dbReference type="VEuPathDB" id="GiardiaDB:GMRT_10484"/>
<dbReference type="GO" id="GO:0006261">
    <property type="term" value="P:DNA-templated DNA replication"/>
    <property type="evidence" value="ECO:0007669"/>
    <property type="project" value="InterPro"/>
</dbReference>
<protein>
    <recommendedName>
        <fullName evidence="6">DNA polymerase II subunit 2</fullName>
    </recommendedName>
</protein>
<evidence type="ECO:0000256" key="3">
    <source>
        <dbReference type="ARBA" id="ARBA00022705"/>
    </source>
</evidence>
<dbReference type="GO" id="GO:0042276">
    <property type="term" value="P:error-prone translesion synthesis"/>
    <property type="evidence" value="ECO:0007669"/>
    <property type="project" value="TreeGrafter"/>
</dbReference>
<evidence type="ECO:0000256" key="5">
    <source>
        <dbReference type="ARBA" id="ARBA00023242"/>
    </source>
</evidence>
<dbReference type="GO" id="GO:0008622">
    <property type="term" value="C:epsilon DNA polymerase complex"/>
    <property type="evidence" value="ECO:0007669"/>
    <property type="project" value="InterPro"/>
</dbReference>
<dbReference type="AlphaFoldDB" id="A0A4Z1SNQ7"/>
<evidence type="ECO:0000256" key="6">
    <source>
        <dbReference type="ARBA" id="ARBA00032930"/>
    </source>
</evidence>
<comment type="caution">
    <text evidence="8">The sequence shown here is derived from an EMBL/GenBank/DDBJ whole genome shotgun (WGS) entry which is preliminary data.</text>
</comment>
<keyword evidence="5" id="KW-0539">Nucleus</keyword>
<comment type="similarity">
    <text evidence="2">Belongs to the DNA polymerase epsilon subunit B family.</text>
</comment>
<dbReference type="Pfam" id="PF04042">
    <property type="entry name" value="DNA_pol_E_B"/>
    <property type="match status" value="1"/>
</dbReference>
<evidence type="ECO:0000256" key="2">
    <source>
        <dbReference type="ARBA" id="ARBA00009560"/>
    </source>
</evidence>
<dbReference type="Proteomes" id="UP000315496">
    <property type="component" value="Chromosome 5"/>
</dbReference>
<evidence type="ECO:0000256" key="1">
    <source>
        <dbReference type="ARBA" id="ARBA00004123"/>
    </source>
</evidence>
<keyword evidence="9" id="KW-1185">Reference proteome</keyword>
<keyword evidence="3" id="KW-0235">DNA replication</keyword>
<dbReference type="InterPro" id="IPR007185">
    <property type="entry name" value="DNA_pol_a/d/e_bsu"/>
</dbReference>
<evidence type="ECO:0000259" key="7">
    <source>
        <dbReference type="Pfam" id="PF04042"/>
    </source>
</evidence>
<dbReference type="EMBL" id="VDLU01000005">
    <property type="protein sequence ID" value="TNJ26525.1"/>
    <property type="molecule type" value="Genomic_DNA"/>
</dbReference>